<dbReference type="EMBL" id="JAROKS010000012">
    <property type="protein sequence ID" value="KAK1799254.1"/>
    <property type="molecule type" value="Genomic_DNA"/>
</dbReference>
<sequence length="164" mass="17929">MNSLNLSSFSMTDENGQAYQYSFPGEESLYKDYKPVTRNLIPLPKAVLYLLMGALVVVAVAYVIVGHLIKDIVSDVVDSVLGPNEDDMEKQNDLRGINLSHISTELSLTHSNIFHVWDQDDEVIPRPSGDSHQPPTADPSLLTPSNSLGLPSSPGLTAFIVHEV</sequence>
<keyword evidence="2" id="KW-1133">Transmembrane helix</keyword>
<reference evidence="3" key="1">
    <citation type="submission" date="2023-03" db="EMBL/GenBank/DDBJ databases">
        <title>Electrophorus voltai genome.</title>
        <authorList>
            <person name="Bian C."/>
        </authorList>
    </citation>
    <scope>NUCLEOTIDE SEQUENCE</scope>
    <source>
        <strain evidence="3">CB-2022</strain>
        <tissue evidence="3">Muscle</tissue>
    </source>
</reference>
<evidence type="ECO:0000313" key="4">
    <source>
        <dbReference type="Proteomes" id="UP001239994"/>
    </source>
</evidence>
<keyword evidence="4" id="KW-1185">Reference proteome</keyword>
<gene>
    <name evidence="3" type="ORF">P4O66_007499</name>
</gene>
<dbReference type="AlphaFoldDB" id="A0AAD8ZIV7"/>
<proteinExistence type="predicted"/>
<feature type="transmembrane region" description="Helical" evidence="2">
    <location>
        <begin position="46"/>
        <end position="65"/>
    </location>
</feature>
<accession>A0AAD8ZIV7</accession>
<comment type="caution">
    <text evidence="3">The sequence shown here is derived from an EMBL/GenBank/DDBJ whole genome shotgun (WGS) entry which is preliminary data.</text>
</comment>
<evidence type="ECO:0000256" key="2">
    <source>
        <dbReference type="SAM" id="Phobius"/>
    </source>
</evidence>
<keyword evidence="2" id="KW-0472">Membrane</keyword>
<name>A0AAD8ZIV7_9TELE</name>
<dbReference type="Proteomes" id="UP001239994">
    <property type="component" value="Unassembled WGS sequence"/>
</dbReference>
<evidence type="ECO:0000313" key="3">
    <source>
        <dbReference type="EMBL" id="KAK1799254.1"/>
    </source>
</evidence>
<feature type="compositionally biased region" description="Low complexity" evidence="1">
    <location>
        <begin position="139"/>
        <end position="149"/>
    </location>
</feature>
<keyword evidence="2" id="KW-0812">Transmembrane</keyword>
<organism evidence="3 4">
    <name type="scientific">Electrophorus voltai</name>
    <dbReference type="NCBI Taxonomy" id="2609070"/>
    <lineage>
        <taxon>Eukaryota</taxon>
        <taxon>Metazoa</taxon>
        <taxon>Chordata</taxon>
        <taxon>Craniata</taxon>
        <taxon>Vertebrata</taxon>
        <taxon>Euteleostomi</taxon>
        <taxon>Actinopterygii</taxon>
        <taxon>Neopterygii</taxon>
        <taxon>Teleostei</taxon>
        <taxon>Ostariophysi</taxon>
        <taxon>Gymnotiformes</taxon>
        <taxon>Gymnotoidei</taxon>
        <taxon>Gymnotidae</taxon>
        <taxon>Electrophorus</taxon>
    </lineage>
</organism>
<feature type="region of interest" description="Disordered" evidence="1">
    <location>
        <begin position="124"/>
        <end position="149"/>
    </location>
</feature>
<protein>
    <submittedName>
        <fullName evidence="3">Uncharacterized protein</fullName>
    </submittedName>
</protein>
<evidence type="ECO:0000256" key="1">
    <source>
        <dbReference type="SAM" id="MobiDB-lite"/>
    </source>
</evidence>